<name>A0AA36CL52_9BILA</name>
<evidence type="ECO:0000313" key="1">
    <source>
        <dbReference type="EMBL" id="CAJ0571110.1"/>
    </source>
</evidence>
<gene>
    <name evidence="1" type="ORF">MSPICULIGERA_LOCUS9534</name>
</gene>
<dbReference type="Proteomes" id="UP001177023">
    <property type="component" value="Unassembled WGS sequence"/>
</dbReference>
<dbReference type="AlphaFoldDB" id="A0AA36CL52"/>
<evidence type="ECO:0000313" key="2">
    <source>
        <dbReference type="Proteomes" id="UP001177023"/>
    </source>
</evidence>
<comment type="caution">
    <text evidence="1">The sequence shown here is derived from an EMBL/GenBank/DDBJ whole genome shotgun (WGS) entry which is preliminary data.</text>
</comment>
<reference evidence="1" key="1">
    <citation type="submission" date="2023-06" db="EMBL/GenBank/DDBJ databases">
        <authorList>
            <person name="Delattre M."/>
        </authorList>
    </citation>
    <scope>NUCLEOTIDE SEQUENCE</scope>
    <source>
        <strain evidence="1">AF72</strain>
    </source>
</reference>
<accession>A0AA36CL52</accession>
<organism evidence="1 2">
    <name type="scientific">Mesorhabditis spiculigera</name>
    <dbReference type="NCBI Taxonomy" id="96644"/>
    <lineage>
        <taxon>Eukaryota</taxon>
        <taxon>Metazoa</taxon>
        <taxon>Ecdysozoa</taxon>
        <taxon>Nematoda</taxon>
        <taxon>Chromadorea</taxon>
        <taxon>Rhabditida</taxon>
        <taxon>Rhabditina</taxon>
        <taxon>Rhabditomorpha</taxon>
        <taxon>Rhabditoidea</taxon>
        <taxon>Rhabditidae</taxon>
        <taxon>Mesorhabditinae</taxon>
        <taxon>Mesorhabditis</taxon>
    </lineage>
</organism>
<dbReference type="EMBL" id="CATQJA010002533">
    <property type="protein sequence ID" value="CAJ0571110.1"/>
    <property type="molecule type" value="Genomic_DNA"/>
</dbReference>
<keyword evidence="2" id="KW-1185">Reference proteome</keyword>
<sequence length="160" mass="18807">MKRDPLPLRRLNNSVRNHACGVLPRYFDLCFLWPRASRWKKKLSYVFIGSIHPNFRRRVRRCRGDKTGRFSSRQNLAKSAIFEESMWKFKCTYTGSPLNDAMKTLVSHLLMTSRNVRLHLYIGKNRYQSATMRAAQRPYTLTCYRLAGVKATDSPEIKPY</sequence>
<protein>
    <submittedName>
        <fullName evidence="1">Uncharacterized protein</fullName>
    </submittedName>
</protein>
<proteinExistence type="predicted"/>
<feature type="non-terminal residue" evidence="1">
    <location>
        <position position="1"/>
    </location>
</feature>